<reference evidence="1 2" key="1">
    <citation type="submission" date="2018-01" db="EMBL/GenBank/DDBJ databases">
        <title>A novel member of the phylum Bacteroidetes isolated from glacier ice.</title>
        <authorList>
            <person name="Liu Q."/>
            <person name="Xin Y.-H."/>
        </authorList>
    </citation>
    <scope>NUCLEOTIDE SEQUENCE [LARGE SCALE GENOMIC DNA]</scope>
    <source>
        <strain evidence="1 2">RB1R16</strain>
    </source>
</reference>
<keyword evidence="2" id="KW-1185">Reference proteome</keyword>
<dbReference type="InterPro" id="IPR021615">
    <property type="entry name" value="Omp28"/>
</dbReference>
<organism evidence="1 2">
    <name type="scientific">Flavipsychrobacter stenotrophus</name>
    <dbReference type="NCBI Taxonomy" id="2077091"/>
    <lineage>
        <taxon>Bacteria</taxon>
        <taxon>Pseudomonadati</taxon>
        <taxon>Bacteroidota</taxon>
        <taxon>Chitinophagia</taxon>
        <taxon>Chitinophagales</taxon>
        <taxon>Chitinophagaceae</taxon>
        <taxon>Flavipsychrobacter</taxon>
    </lineage>
</organism>
<proteinExistence type="predicted"/>
<accession>A0A2S7SZS8</accession>
<evidence type="ECO:0000313" key="1">
    <source>
        <dbReference type="EMBL" id="PQJ12198.1"/>
    </source>
</evidence>
<sequence length="299" mass="31918">MKKILLAAGIGALAITSCKEKPPYINLSATTVAAKVDTTYVLATVPVADPHQILIENFTGATCSNCPAAHDVLHALDSAYAGRLNIVSLYIKNFSQTNPPEGAKYDFRTQGATDIMNSVFPGIGAMPCAGIDRLPVGDASTYGNGNLIGRNLWNTVVADRVTTNDSINLTLTSTYDAASRNATINLKVTYLEPTSVAQNFSIVVVEDSFVDVQEYPTFFDTAYKFSNIYRGSVTTGAFGESILPAMATKVKGTVYDVTYTYPVDAAWNPAHCRLVAYVNKGAASGGINVYQSAQAKLKP</sequence>
<gene>
    <name evidence="1" type="ORF">CJD36_000100</name>
</gene>
<evidence type="ECO:0008006" key="3">
    <source>
        <dbReference type="Google" id="ProtNLM"/>
    </source>
</evidence>
<dbReference type="InterPro" id="IPR013783">
    <property type="entry name" value="Ig-like_fold"/>
</dbReference>
<dbReference type="AlphaFoldDB" id="A0A2S7SZS8"/>
<evidence type="ECO:0000313" key="2">
    <source>
        <dbReference type="Proteomes" id="UP000239872"/>
    </source>
</evidence>
<dbReference type="Pfam" id="PF11551">
    <property type="entry name" value="Omp28"/>
    <property type="match status" value="1"/>
</dbReference>
<dbReference type="EMBL" id="PPSL01000001">
    <property type="protein sequence ID" value="PQJ12198.1"/>
    <property type="molecule type" value="Genomic_DNA"/>
</dbReference>
<comment type="caution">
    <text evidence="1">The sequence shown here is derived from an EMBL/GenBank/DDBJ whole genome shotgun (WGS) entry which is preliminary data.</text>
</comment>
<protein>
    <recommendedName>
        <fullName evidence="3">Omp28-related outer membrane protein</fullName>
    </recommendedName>
</protein>
<dbReference type="Gene3D" id="2.60.40.10">
    <property type="entry name" value="Immunoglobulins"/>
    <property type="match status" value="1"/>
</dbReference>
<dbReference type="Proteomes" id="UP000239872">
    <property type="component" value="Unassembled WGS sequence"/>
</dbReference>
<name>A0A2S7SZS8_9BACT</name>
<dbReference type="OrthoDB" id="1081990at2"/>
<dbReference type="PROSITE" id="PS51257">
    <property type="entry name" value="PROKAR_LIPOPROTEIN"/>
    <property type="match status" value="1"/>
</dbReference>
<dbReference type="RefSeq" id="WP_105037083.1">
    <property type="nucleotide sequence ID" value="NZ_PPSL01000001.1"/>
</dbReference>